<dbReference type="AlphaFoldDB" id="A0A7G9QVW3"/>
<reference evidence="2 3" key="1">
    <citation type="submission" date="2020-08" db="EMBL/GenBank/DDBJ databases">
        <title>Genome sequence of Thermomonas brevis KACC 16975T.</title>
        <authorList>
            <person name="Hyun D.-W."/>
            <person name="Bae J.-W."/>
        </authorList>
    </citation>
    <scope>NUCLEOTIDE SEQUENCE [LARGE SCALE GENOMIC DNA]</scope>
    <source>
        <strain evidence="2 3">KACC 16975</strain>
    </source>
</reference>
<evidence type="ECO:0008006" key="4">
    <source>
        <dbReference type="Google" id="ProtNLM"/>
    </source>
</evidence>
<organism evidence="2 3">
    <name type="scientific">Thermomonas brevis</name>
    <dbReference type="NCBI Taxonomy" id="215691"/>
    <lineage>
        <taxon>Bacteria</taxon>
        <taxon>Pseudomonadati</taxon>
        <taxon>Pseudomonadota</taxon>
        <taxon>Gammaproteobacteria</taxon>
        <taxon>Lysobacterales</taxon>
        <taxon>Lysobacteraceae</taxon>
        <taxon>Thermomonas</taxon>
    </lineage>
</organism>
<proteinExistence type="predicted"/>
<feature type="transmembrane region" description="Helical" evidence="1">
    <location>
        <begin position="48"/>
        <end position="70"/>
    </location>
</feature>
<dbReference type="EMBL" id="CP060711">
    <property type="protein sequence ID" value="QNN47488.1"/>
    <property type="molecule type" value="Genomic_DNA"/>
</dbReference>
<keyword evidence="1" id="KW-0472">Membrane</keyword>
<keyword evidence="3" id="KW-1185">Reference proteome</keyword>
<sequence>MANPYLLSGAALSAIAALLHLGCIFFGPSWYRFFGAGERMAQLSAAGHIAPTLITTGIAAVLGVWSLYALSGAGVIPRLPLIRTGLCVITGIYLLRSVAGFVLAAVAPGERSVAFWCWSSLICLGIGTLYLVGTRQVWSELSRGAA</sequence>
<dbReference type="KEGG" id="tbv:H9L17_04945"/>
<evidence type="ECO:0000313" key="2">
    <source>
        <dbReference type="EMBL" id="QNN47488.1"/>
    </source>
</evidence>
<protein>
    <recommendedName>
        <fullName evidence="4">DUF3995 domain-containing protein</fullName>
    </recommendedName>
</protein>
<feature type="transmembrane region" description="Helical" evidence="1">
    <location>
        <begin position="82"/>
        <end position="107"/>
    </location>
</feature>
<gene>
    <name evidence="2" type="ORF">H9L17_04945</name>
</gene>
<feature type="transmembrane region" description="Helical" evidence="1">
    <location>
        <begin position="7"/>
        <end position="28"/>
    </location>
</feature>
<name>A0A7G9QVW3_9GAMM</name>
<accession>A0A7G9QVW3</accession>
<dbReference type="Proteomes" id="UP000515977">
    <property type="component" value="Chromosome"/>
</dbReference>
<keyword evidence="1" id="KW-1133">Transmembrane helix</keyword>
<feature type="transmembrane region" description="Helical" evidence="1">
    <location>
        <begin position="113"/>
        <end position="133"/>
    </location>
</feature>
<keyword evidence="1" id="KW-0812">Transmembrane</keyword>
<evidence type="ECO:0000313" key="3">
    <source>
        <dbReference type="Proteomes" id="UP000515977"/>
    </source>
</evidence>
<dbReference type="RefSeq" id="WP_187571233.1">
    <property type="nucleotide sequence ID" value="NZ_CP060711.1"/>
</dbReference>
<evidence type="ECO:0000256" key="1">
    <source>
        <dbReference type="SAM" id="Phobius"/>
    </source>
</evidence>